<keyword evidence="3" id="KW-1185">Reference proteome</keyword>
<reference evidence="2" key="1">
    <citation type="submission" date="2020-11" db="EMBL/GenBank/DDBJ databases">
        <title>Adaptations for nitrogen fixation in a non-lichenized fungal sporocarp promotes dispersal by wood-feeding termites.</title>
        <authorList>
            <consortium name="DOE Joint Genome Institute"/>
            <person name="Koch R.A."/>
            <person name="Yoon G."/>
            <person name="Arayal U."/>
            <person name="Lail K."/>
            <person name="Amirebrahimi M."/>
            <person name="Labutti K."/>
            <person name="Lipzen A."/>
            <person name="Riley R."/>
            <person name="Barry K."/>
            <person name="Henrissat B."/>
            <person name="Grigoriev I.V."/>
            <person name="Herr J.R."/>
            <person name="Aime M.C."/>
        </authorList>
    </citation>
    <scope>NUCLEOTIDE SEQUENCE</scope>
    <source>
        <strain evidence="2">MCA 3950</strain>
    </source>
</reference>
<dbReference type="Gene3D" id="3.90.280.10">
    <property type="entry name" value="PEBP-like"/>
    <property type="match status" value="1"/>
</dbReference>
<accession>A0A9P7VGC3</accession>
<organism evidence="2 3">
    <name type="scientific">Guyanagaster necrorhizus</name>
    <dbReference type="NCBI Taxonomy" id="856835"/>
    <lineage>
        <taxon>Eukaryota</taxon>
        <taxon>Fungi</taxon>
        <taxon>Dikarya</taxon>
        <taxon>Basidiomycota</taxon>
        <taxon>Agaricomycotina</taxon>
        <taxon>Agaricomycetes</taxon>
        <taxon>Agaricomycetidae</taxon>
        <taxon>Agaricales</taxon>
        <taxon>Marasmiineae</taxon>
        <taxon>Physalacriaceae</taxon>
        <taxon>Guyanagaster</taxon>
    </lineage>
</organism>
<evidence type="ECO:0000313" key="3">
    <source>
        <dbReference type="Proteomes" id="UP000812287"/>
    </source>
</evidence>
<proteinExistence type="inferred from homology"/>
<dbReference type="RefSeq" id="XP_043033557.1">
    <property type="nucleotide sequence ID" value="XM_043183833.1"/>
</dbReference>
<sequence length="199" mass="22100">MSTDPLSSVIVSLEREKIIPDVIPEAFSPSVLFTVIYPTGKEGLLGSELTREEAFDEPEINFMPMQNNIGTEGEPTYTLVMTDPDAPSRAEPKFRQFRHWVITGIKSPIESASETTNLTAFKTKTSTTPYRPPGPPPGTGLHRYTFLLFEEPAGFSVPQGAVEYGAEMTQRRSWNAIEFGKKYGLKLVGASYFLVRSTE</sequence>
<dbReference type="PROSITE" id="PS01220">
    <property type="entry name" value="PBP"/>
    <property type="match status" value="1"/>
</dbReference>
<gene>
    <name evidence="2" type="ORF">BT62DRAFT_911405</name>
</gene>
<evidence type="ECO:0000256" key="1">
    <source>
        <dbReference type="ARBA" id="ARBA00007091"/>
    </source>
</evidence>
<name>A0A9P7VGC3_9AGAR</name>
<dbReference type="OrthoDB" id="2506647at2759"/>
<dbReference type="Pfam" id="PF01161">
    <property type="entry name" value="PBP"/>
    <property type="match status" value="1"/>
</dbReference>
<dbReference type="InterPro" id="IPR001858">
    <property type="entry name" value="Phosphatidylethanolamine-bd_CS"/>
</dbReference>
<dbReference type="PANTHER" id="PTHR11362">
    <property type="entry name" value="PHOSPHATIDYLETHANOLAMINE-BINDING PROTEIN"/>
    <property type="match status" value="1"/>
</dbReference>
<dbReference type="GO" id="GO:0030162">
    <property type="term" value="P:regulation of proteolysis"/>
    <property type="evidence" value="ECO:0007669"/>
    <property type="project" value="TreeGrafter"/>
</dbReference>
<comment type="similarity">
    <text evidence="1">Belongs to the phosphatidylethanolamine-binding protein family.</text>
</comment>
<dbReference type="GO" id="GO:0030414">
    <property type="term" value="F:peptidase inhibitor activity"/>
    <property type="evidence" value="ECO:0007669"/>
    <property type="project" value="TreeGrafter"/>
</dbReference>
<dbReference type="GeneID" id="66106130"/>
<dbReference type="AlphaFoldDB" id="A0A9P7VGC3"/>
<dbReference type="InterPro" id="IPR008914">
    <property type="entry name" value="PEBP"/>
</dbReference>
<comment type="caution">
    <text evidence="2">The sequence shown here is derived from an EMBL/GenBank/DDBJ whole genome shotgun (WGS) entry which is preliminary data.</text>
</comment>
<dbReference type="InterPro" id="IPR036610">
    <property type="entry name" value="PEBP-like_sf"/>
</dbReference>
<protein>
    <submittedName>
        <fullName evidence="2">PEBP-like protein</fullName>
    </submittedName>
</protein>
<dbReference type="PANTHER" id="PTHR11362:SF148">
    <property type="entry name" value="CARBOXYPEPTIDASE Y INHIBITOR"/>
    <property type="match status" value="1"/>
</dbReference>
<dbReference type="CDD" id="cd00866">
    <property type="entry name" value="PEBP_euk"/>
    <property type="match status" value="1"/>
</dbReference>
<dbReference type="Proteomes" id="UP000812287">
    <property type="component" value="Unassembled WGS sequence"/>
</dbReference>
<dbReference type="GO" id="GO:0005543">
    <property type="term" value="F:phospholipid binding"/>
    <property type="evidence" value="ECO:0007669"/>
    <property type="project" value="TreeGrafter"/>
</dbReference>
<dbReference type="GO" id="GO:0046578">
    <property type="term" value="P:regulation of Ras protein signal transduction"/>
    <property type="evidence" value="ECO:0007669"/>
    <property type="project" value="TreeGrafter"/>
</dbReference>
<evidence type="ECO:0000313" key="2">
    <source>
        <dbReference type="EMBL" id="KAG7440057.1"/>
    </source>
</evidence>
<dbReference type="SUPFAM" id="SSF49777">
    <property type="entry name" value="PEBP-like"/>
    <property type="match status" value="1"/>
</dbReference>
<dbReference type="EMBL" id="MU250577">
    <property type="protein sequence ID" value="KAG7440057.1"/>
    <property type="molecule type" value="Genomic_DNA"/>
</dbReference>
<dbReference type="InterPro" id="IPR035810">
    <property type="entry name" value="PEBP_euk"/>
</dbReference>